<organism evidence="2 3">
    <name type="scientific">Cyclospora cayetanensis</name>
    <dbReference type="NCBI Taxonomy" id="88456"/>
    <lineage>
        <taxon>Eukaryota</taxon>
        <taxon>Sar</taxon>
        <taxon>Alveolata</taxon>
        <taxon>Apicomplexa</taxon>
        <taxon>Conoidasida</taxon>
        <taxon>Coccidia</taxon>
        <taxon>Eucoccidiorida</taxon>
        <taxon>Eimeriorina</taxon>
        <taxon>Eimeriidae</taxon>
        <taxon>Cyclospora</taxon>
    </lineage>
</organism>
<accession>A0A1D3DB21</accession>
<evidence type="ECO:0000313" key="3">
    <source>
        <dbReference type="Proteomes" id="UP000095192"/>
    </source>
</evidence>
<dbReference type="AlphaFoldDB" id="A0A1D3DB21"/>
<dbReference type="InParanoid" id="A0A1D3DB21"/>
<proteinExistence type="predicted"/>
<feature type="region of interest" description="Disordered" evidence="1">
    <location>
        <begin position="102"/>
        <end position="143"/>
    </location>
</feature>
<feature type="compositionally biased region" description="Polar residues" evidence="1">
    <location>
        <begin position="15"/>
        <end position="24"/>
    </location>
</feature>
<name>A0A1D3DB21_9EIME</name>
<reference evidence="2 3" key="1">
    <citation type="journal article" date="2016" name="BMC Genomics">
        <title>Comparative genomics reveals Cyclospora cayetanensis possesses coccidia-like metabolism and invasion components but unique surface antigens.</title>
        <authorList>
            <person name="Liu S."/>
            <person name="Wang L."/>
            <person name="Zheng H."/>
            <person name="Xu Z."/>
            <person name="Roellig D.M."/>
            <person name="Li N."/>
            <person name="Frace M.A."/>
            <person name="Tang K."/>
            <person name="Arrowood M.J."/>
            <person name="Moss D.M."/>
            <person name="Zhang L."/>
            <person name="Feng Y."/>
            <person name="Xiao L."/>
        </authorList>
    </citation>
    <scope>NUCLEOTIDE SEQUENCE [LARGE SCALE GENOMIC DNA]</scope>
    <source>
        <strain evidence="2 3">CHN_HEN01</strain>
    </source>
</reference>
<keyword evidence="3" id="KW-1185">Reference proteome</keyword>
<dbReference type="Proteomes" id="UP000095192">
    <property type="component" value="Unassembled WGS sequence"/>
</dbReference>
<feature type="region of interest" description="Disordered" evidence="1">
    <location>
        <begin position="41"/>
        <end position="67"/>
    </location>
</feature>
<dbReference type="VEuPathDB" id="ToxoDB:LOC113146683"/>
<evidence type="ECO:0000256" key="1">
    <source>
        <dbReference type="SAM" id="MobiDB-lite"/>
    </source>
</evidence>
<dbReference type="VEuPathDB" id="ToxoDB:cyc_03475"/>
<protein>
    <submittedName>
        <fullName evidence="2">Uncharacterized protein</fullName>
    </submittedName>
</protein>
<dbReference type="EMBL" id="JROU02000023">
    <property type="protein sequence ID" value="OEH80640.1"/>
    <property type="molecule type" value="Genomic_DNA"/>
</dbReference>
<comment type="caution">
    <text evidence="2">The sequence shown here is derived from an EMBL/GenBank/DDBJ whole genome shotgun (WGS) entry which is preliminary data.</text>
</comment>
<evidence type="ECO:0000313" key="2">
    <source>
        <dbReference type="EMBL" id="OEH80640.1"/>
    </source>
</evidence>
<gene>
    <name evidence="2" type="ORF">cyc_03475</name>
</gene>
<feature type="region of interest" description="Disordered" evidence="1">
    <location>
        <begin position="1"/>
        <end position="25"/>
    </location>
</feature>
<sequence length="428" mass="47679">MLPSSTSRREKQQQQRHPLSSFSSFRPRMCVNAGQALRDWENTRSSRACSKNQDHDTKDTNNLLLPSTRANSCSISNSLSSRSQLLLQHWTTREAQWCLRRDSSQVSGDSHSAPVGHRNGEHKHDQQMREHQKLTKASDHGAAPDLDSLTTGYLSCRMTALQVSAGDPALTGSAACTIPPGAAVARSVHQAADAPLLLNYPSSSSFRTHCSNVDQELRVVHGVHHPRSIPLVSLMRKKYTKWQTPRKVRQERVQELKQQELPLLLGRRHQQQSSGRTSAEGLLEKNMDARLGSHWGLRITPDNPVDLVGEVISEPHNTFDLREIPTLLKVPDLQHTLWHTGSAIRRPRSRERRAFGRQSHGSCALGNRGHSGGGHGRLMQGVKGLDVSTARERQALLQSDMQCNIAFLAFSSRISVSSSAFIPLYYAY</sequence>
<feature type="compositionally biased region" description="Basic and acidic residues" evidence="1">
    <location>
        <begin position="118"/>
        <end position="139"/>
    </location>
</feature>
<feature type="region of interest" description="Disordered" evidence="1">
    <location>
        <begin position="356"/>
        <end position="375"/>
    </location>
</feature>